<dbReference type="OrthoDB" id="271628at2759"/>
<feature type="compositionally biased region" description="Basic and acidic residues" evidence="1">
    <location>
        <begin position="14"/>
        <end position="32"/>
    </location>
</feature>
<dbReference type="HGNC" id="HGNC:7448">
    <property type="gene designation" value="MTM1"/>
</dbReference>
<accession>A0A8I5KT87</accession>
<gene>
    <name evidence="2" type="primary">MTM1</name>
</gene>
<protein>
    <submittedName>
        <fullName evidence="2">Myotubularin 1</fullName>
    </submittedName>
</protein>
<dbReference type="Ensembl" id="ENST00000692638.1">
    <property type="protein sequence ID" value="ENSP00000509412.1"/>
    <property type="gene ID" value="ENSG00000171100.17"/>
</dbReference>
<reference evidence="2 3" key="3">
    <citation type="journal article" date="2005" name="Nature">
        <title>The DNA sequence of the human X chromosome.</title>
        <authorList>
            <person name="Ross M.T."/>
            <person name="Grafham D.V."/>
            <person name="Coffey A.J."/>
            <person name="Scherer S."/>
            <person name="McLay K."/>
            <person name="Muzny D."/>
            <person name="Platzer M."/>
            <person name="Howell G.R."/>
            <person name="Burrows C."/>
            <person name="Bird C.P."/>
            <person name="Frankish A."/>
            <person name="Lovell F.L."/>
            <person name="Howe K.L."/>
            <person name="Ashurst J.L."/>
            <person name="Fulton R.S."/>
            <person name="Sudbrak R."/>
            <person name="Wen G."/>
            <person name="Jones M.C."/>
            <person name="Hurles M.E."/>
            <person name="Andrews T.D."/>
            <person name="Scott C.E."/>
            <person name="Searle S."/>
            <person name="Ramser J."/>
            <person name="Whittaker A."/>
            <person name="Deadman R."/>
            <person name="Carter N.P."/>
            <person name="Hunt S.E."/>
            <person name="Chen R."/>
            <person name="Cree A."/>
            <person name="Gunaratne P."/>
            <person name="Havlak P."/>
            <person name="Hodgson A."/>
            <person name="Metzker M.L."/>
            <person name="Richards S."/>
            <person name="Scott G."/>
            <person name="Steffen D."/>
            <person name="Sodergren E."/>
            <person name="Wheeler D.A."/>
            <person name="Worley K.C."/>
            <person name="Ainscough R."/>
            <person name="Ambrose K.D."/>
            <person name="Ansari-Lari M.A."/>
            <person name="Aradhya S."/>
            <person name="Ashwell R.I."/>
            <person name="Babbage A.K."/>
            <person name="Bagguley C.L."/>
            <person name="Ballabio A."/>
            <person name="Banerjee R."/>
            <person name="Barker G.E."/>
            <person name="Barlow K.F."/>
            <person name="Barrett I.P."/>
            <person name="Bates K.N."/>
            <person name="Beare D.M."/>
            <person name="Beasley H."/>
            <person name="Beasley O."/>
            <person name="Beck A."/>
            <person name="Bethel G."/>
            <person name="Blechschmidt K."/>
            <person name="Brady N."/>
            <person name="Bray-Allen S."/>
            <person name="Bridgeman A.M."/>
            <person name="Brown A.J."/>
            <person name="Brown M.J."/>
            <person name="Bonnin D."/>
            <person name="Bruford E.A."/>
            <person name="Buhay C."/>
            <person name="Burch P."/>
            <person name="Burford D."/>
            <person name="Burgess J."/>
            <person name="Burrill W."/>
            <person name="Burton J."/>
            <person name="Bye J.M."/>
            <person name="Carder C."/>
            <person name="Carrel L."/>
            <person name="Chako J."/>
            <person name="Chapman J.C."/>
            <person name="Chavez D."/>
            <person name="Chen E."/>
            <person name="Chen G."/>
            <person name="Chen Y."/>
            <person name="Chen Z."/>
            <person name="Chinault C."/>
            <person name="Ciccodicola A."/>
            <person name="Clark S.Y."/>
            <person name="Clarke G."/>
            <person name="Clee C.M."/>
            <person name="Clegg S."/>
            <person name="Clerc-Blankenburg K."/>
            <person name="Clifford K."/>
            <person name="Cobley V."/>
            <person name="Cole C.G."/>
            <person name="Conquer J.S."/>
            <person name="Corby N."/>
            <person name="Connor R.E."/>
            <person name="David R."/>
            <person name="Davies J."/>
            <person name="Davis C."/>
            <person name="Davis J."/>
            <person name="Delgado O."/>
            <person name="Deshazo D."/>
            <person name="Dhami P."/>
            <person name="Ding Y."/>
            <person name="Dinh H."/>
            <person name="Dodsworth S."/>
            <person name="Draper H."/>
            <person name="Dugan-Rocha S."/>
            <person name="Dunham A."/>
            <person name="Dunn M."/>
            <person name="Durbin K.J."/>
            <person name="Dutta I."/>
            <person name="Eades T."/>
            <person name="Ellwood M."/>
            <person name="Emery-Cohen A."/>
            <person name="Errington H."/>
            <person name="Evans K.L."/>
            <person name="Faulkner L."/>
            <person name="Francis F."/>
            <person name="Frankland J."/>
            <person name="Fraser A.E."/>
            <person name="Galgoczy P."/>
            <person name="Gilbert J."/>
            <person name="Gill R."/>
            <person name="Glockner G."/>
            <person name="Gregory S.G."/>
            <person name="Gribble S."/>
            <person name="Griffiths C."/>
            <person name="Grocock R."/>
            <person name="Gu Y."/>
            <person name="Gwilliam R."/>
            <person name="Hamilton C."/>
            <person name="Hart E.A."/>
            <person name="Hawes A."/>
            <person name="Heath P.D."/>
            <person name="Heitmann K."/>
            <person name="Hennig S."/>
            <person name="Hernandez J."/>
            <person name="Hinzmann B."/>
            <person name="Ho S."/>
            <person name="Hoffs M."/>
            <person name="Howden P.J."/>
            <person name="Huckle E.J."/>
            <person name="Hume J."/>
            <person name="Hunt P.J."/>
            <person name="Hunt A.R."/>
            <person name="Isherwood J."/>
            <person name="Jacob L."/>
            <person name="Johnson D."/>
            <person name="Jones S."/>
            <person name="de Jong P.J."/>
            <person name="Joseph S.S."/>
            <person name="Keenan S."/>
            <person name="Kelly S."/>
            <person name="Kershaw J.K."/>
            <person name="Khan Z."/>
            <person name="Kioschis P."/>
            <person name="Klages S."/>
            <person name="Knights A.J."/>
            <person name="Kosiura A."/>
            <person name="Kovar-Smith C."/>
            <person name="Laird G.K."/>
            <person name="Langford C."/>
            <person name="Lawlor S."/>
            <person name="Leversha M."/>
            <person name="Lewis L."/>
            <person name="Liu W."/>
            <person name="Lloyd C."/>
            <person name="Lloyd D.M."/>
            <person name="Loulseged H."/>
            <person name="Loveland J.E."/>
            <person name="Lovell J.D."/>
            <person name="Lozado R."/>
            <person name="Lu J."/>
            <person name="Lyne R."/>
            <person name="Ma J."/>
            <person name="Maheshwari M."/>
            <person name="Matthews L.H."/>
            <person name="McDowall J."/>
            <person name="McLaren S."/>
            <person name="McMurray A."/>
            <person name="Meidl P."/>
            <person name="Meitinger T."/>
            <person name="Milne S."/>
            <person name="Miner G."/>
            <person name="Mistry S.L."/>
            <person name="Morgan M."/>
            <person name="Morris S."/>
            <person name="Muller I."/>
            <person name="Mullikin J.C."/>
            <person name="Nguyen N."/>
            <person name="Nordsiek G."/>
            <person name="Nyakatura G."/>
            <person name="O'Dell C.N."/>
            <person name="Okwuonu G."/>
            <person name="Palmer S."/>
            <person name="Pandian R."/>
            <person name="Parker D."/>
            <person name="Parrish J."/>
            <person name="Pasternak S."/>
            <person name="Patel D."/>
            <person name="Pearce A.V."/>
            <person name="Pearson D.M."/>
            <person name="Pelan S.E."/>
            <person name="Perez L."/>
            <person name="Porter K.M."/>
            <person name="Ramsey Y."/>
            <person name="Reichwald K."/>
            <person name="Rhodes S."/>
            <person name="Ridler K.A."/>
            <person name="Schlessinger D."/>
            <person name="Schueler M.G."/>
            <person name="Sehra H.K."/>
            <person name="Shaw-Smith C."/>
            <person name="Shen H."/>
            <person name="Sheridan E.M."/>
            <person name="Shownkeen R."/>
            <person name="Skuce C.D."/>
            <person name="Smith M.L."/>
            <person name="Sotheran E.C."/>
            <person name="Steingruber H.E."/>
            <person name="Steward C.A."/>
            <person name="Storey R."/>
            <person name="Swann R.M."/>
            <person name="Swarbreck D."/>
            <person name="Tabor P.E."/>
            <person name="Taudien S."/>
            <person name="Taylor T."/>
            <person name="Teague B."/>
            <person name="Thomas K."/>
            <person name="Thorpe A."/>
            <person name="Timms K."/>
            <person name="Tracey A."/>
            <person name="Trevanion S."/>
            <person name="Tromans A.C."/>
            <person name="d'Urso M."/>
            <person name="Verduzco D."/>
            <person name="Villasana D."/>
            <person name="Waldron L."/>
            <person name="Wall M."/>
            <person name="Wang Q."/>
            <person name="Warren J."/>
            <person name="Warry G.L."/>
            <person name="Wei X."/>
            <person name="West A."/>
            <person name="Whitehead S.L."/>
            <person name="Whiteley M.N."/>
            <person name="Wilkinson J.E."/>
            <person name="Willey D.L."/>
            <person name="Williams G."/>
            <person name="Williams L."/>
            <person name="Williamson A."/>
            <person name="Williamson H."/>
            <person name="Wilming L."/>
            <person name="Woodmansey R.L."/>
            <person name="Wray P.W."/>
            <person name="Yen J."/>
            <person name="Zhang J."/>
            <person name="Zhou J."/>
            <person name="Zoghbi H."/>
            <person name="Zorilla S."/>
            <person name="Buck D."/>
            <person name="Reinhardt R."/>
            <person name="Poustka A."/>
            <person name="Rosenthal A."/>
            <person name="Lehrach H."/>
            <person name="Meindl A."/>
            <person name="Minx P.J."/>
            <person name="Hillier L.W."/>
            <person name="Willard H.F."/>
            <person name="Wilson R.K."/>
            <person name="Waterston R.H."/>
            <person name="Rice C.M."/>
            <person name="Vaudin M."/>
            <person name="Coulson A."/>
            <person name="Nelson D.L."/>
            <person name="Weinstock G."/>
            <person name="Sulston J.E."/>
            <person name="Durbin R."/>
            <person name="Hubbard T."/>
            <person name="Gibbs R.A."/>
            <person name="Beck S."/>
            <person name="Rogers J."/>
            <person name="Bentley D.R."/>
        </authorList>
    </citation>
    <scope>NUCLEOTIDE SEQUENCE [LARGE SCALE GENOMIC DNA]</scope>
</reference>
<name>A0A8I5KT87_HUMAN</name>
<dbReference type="GeneTree" id="ENSGT00940000157029"/>
<dbReference type="EMBL" id="AC136957">
    <property type="status" value="NOT_ANNOTATED_CDS"/>
    <property type="molecule type" value="Genomic_DNA"/>
</dbReference>
<evidence type="ECO:0007829" key="5">
    <source>
        <dbReference type="ProteomicsDB" id="A0A8I5KT87"/>
    </source>
</evidence>
<keyword evidence="4 5" id="KW-1267">Proteomics identification</keyword>
<sequence length="51" mass="5587">MASASTSKYNSHSLENESIKRTSRDGVNRDLTEAVPRLPGETLITGFFSNT</sequence>
<evidence type="ECO:0000313" key="3">
    <source>
        <dbReference type="Proteomes" id="UP000005640"/>
    </source>
</evidence>
<organism evidence="2 3">
    <name type="scientific">Homo sapiens</name>
    <name type="common">Human</name>
    <dbReference type="NCBI Taxonomy" id="9606"/>
    <lineage>
        <taxon>Eukaryota</taxon>
        <taxon>Metazoa</taxon>
        <taxon>Chordata</taxon>
        <taxon>Craniata</taxon>
        <taxon>Vertebrata</taxon>
        <taxon>Euteleostomi</taxon>
        <taxon>Mammalia</taxon>
        <taxon>Eutheria</taxon>
        <taxon>Euarchontoglires</taxon>
        <taxon>Primates</taxon>
        <taxon>Haplorrhini</taxon>
        <taxon>Catarrhini</taxon>
        <taxon>Hominidae</taxon>
        <taxon>Homo</taxon>
    </lineage>
</organism>
<reference evidence="2" key="5">
    <citation type="submission" date="2025-09" db="UniProtKB">
        <authorList>
            <consortium name="Ensembl"/>
        </authorList>
    </citation>
    <scope>IDENTIFICATION</scope>
</reference>
<dbReference type="EMBL" id="AF002223">
    <property type="status" value="NOT_ANNOTATED_CDS"/>
    <property type="molecule type" value="Genomic_DNA"/>
</dbReference>
<evidence type="ECO:0000313" key="2">
    <source>
        <dbReference type="Ensembl" id="ENSP00000509412.1"/>
    </source>
</evidence>
<reference evidence="2" key="4">
    <citation type="submission" date="2025-08" db="UniProtKB">
        <authorList>
            <consortium name="Ensembl"/>
        </authorList>
    </citation>
    <scope>IDENTIFICATION</scope>
</reference>
<feature type="region of interest" description="Disordered" evidence="1">
    <location>
        <begin position="1"/>
        <end position="34"/>
    </location>
</feature>
<dbReference type="Proteomes" id="UP000005640">
    <property type="component" value="Chromosome X"/>
</dbReference>
<dbReference type="Ensembl" id="ENST00000692638.1">
    <property type="protein sequence ID" value="ENSP00000509412.1"/>
    <property type="gene ID" value="ENSG00000171100.16"/>
</dbReference>
<reference evidence="2 3" key="2">
    <citation type="journal article" date="2004" name="Nature">
        <title>Finishing the euchromatic sequence of the human genome.</title>
        <authorList>
            <consortium name="International Human Genome Sequencing Consortium"/>
        </authorList>
    </citation>
    <scope>NUCLEOTIDE SEQUENCE [LARGE SCALE GENOMIC DNA]</scope>
</reference>
<evidence type="ECO:0000256" key="1">
    <source>
        <dbReference type="SAM" id="MobiDB-lite"/>
    </source>
</evidence>
<dbReference type="OpenTargets" id="ENSG00000171100"/>
<evidence type="ECO:0007829" key="4">
    <source>
        <dbReference type="PeptideAtlas" id="A0A8I5KT87"/>
    </source>
</evidence>
<dbReference type="AlphaFoldDB" id="A0A8I5KT87"/>
<feature type="compositionally biased region" description="Polar residues" evidence="1">
    <location>
        <begin position="1"/>
        <end position="13"/>
    </location>
</feature>
<keyword evidence="3" id="KW-1185">Reference proteome</keyword>
<reference evidence="2 3" key="1">
    <citation type="journal article" date="2001" name="Nature">
        <title>Initial sequencing and analysis of the human genome.</title>
        <authorList>
            <consortium name="International Human Genome Sequencing Consortium"/>
            <person name="Lander E.S."/>
            <person name="Linton L.M."/>
            <person name="Birren B."/>
            <person name="Nusbaum C."/>
            <person name="Zody M.C."/>
            <person name="Baldwin J."/>
            <person name="Devon K."/>
            <person name="Dewar K."/>
            <person name="Doyle M."/>
            <person name="FitzHugh W."/>
            <person name="Funke R."/>
            <person name="Gage D."/>
            <person name="Harris K."/>
            <person name="Heaford A."/>
            <person name="Howland J."/>
            <person name="Kann L."/>
            <person name="Lehoczky J."/>
            <person name="LeVine R."/>
            <person name="McEwan P."/>
            <person name="McKernan K."/>
            <person name="Meldrim J."/>
            <person name="Mesirov J.P."/>
            <person name="Miranda C."/>
            <person name="Morris W."/>
            <person name="Naylor J."/>
            <person name="Raymond C."/>
            <person name="Rosetti M."/>
            <person name="Santos R."/>
            <person name="Sheridan A."/>
            <person name="Sougnez C."/>
            <person name="Stange-Thomann N."/>
            <person name="Stojanovic N."/>
            <person name="Subramanian A."/>
            <person name="Wyman D."/>
            <person name="Rogers J."/>
            <person name="Sulston J."/>
            <person name="Ainscough R."/>
            <person name="Beck S."/>
            <person name="Bentley D."/>
            <person name="Burton J."/>
            <person name="Clee C."/>
            <person name="Carter N."/>
            <person name="Coulson A."/>
            <person name="Deadman R."/>
            <person name="Deloukas P."/>
            <person name="Dunham A."/>
            <person name="Dunham I."/>
            <person name="Durbin R."/>
            <person name="French L."/>
            <person name="Grafham D."/>
            <person name="Gregory S."/>
            <person name="Hubbard T."/>
            <person name="Humphray S."/>
            <person name="Hunt A."/>
            <person name="Jones M."/>
            <person name="Lloyd C."/>
            <person name="McMurray A."/>
            <person name="Matthews L."/>
            <person name="Mercer S."/>
            <person name="Milne S."/>
            <person name="Mullikin J.C."/>
            <person name="Mungall A."/>
            <person name="Plumb R."/>
            <person name="Ross M."/>
            <person name="Shownkeen R."/>
            <person name="Sims S."/>
            <person name="Waterston R.H."/>
            <person name="Wilson R.K."/>
            <person name="Hillier L.W."/>
            <person name="McPherson J.D."/>
            <person name="Marra M.A."/>
            <person name="Mardis E.R."/>
            <person name="Fulton L.A."/>
            <person name="Chinwalla A.T."/>
            <person name="Pepin K.H."/>
            <person name="Gish W.R."/>
            <person name="Chissoe S.L."/>
            <person name="Wendl M.C."/>
            <person name="Delehaunty K.D."/>
            <person name="Miner T.L."/>
            <person name="Delehaunty A."/>
            <person name="Kramer J.B."/>
            <person name="Cook L.L."/>
            <person name="Fulton R.S."/>
            <person name="Johnson D.L."/>
            <person name="Minx P.J."/>
            <person name="Clifton S.W."/>
            <person name="Hawkins T."/>
            <person name="Branscomb E."/>
            <person name="Predki P."/>
            <person name="Richardson P."/>
            <person name="Wenning S."/>
            <person name="Slezak T."/>
            <person name="Doggett N."/>
            <person name="Cheng J.F."/>
            <person name="Olsen A."/>
            <person name="Lucas S."/>
            <person name="Elkin C."/>
            <person name="Uberbacher E."/>
            <person name="Frazier M."/>
            <person name="Gibbs R.A."/>
            <person name="Muzny D.M."/>
            <person name="Scherer S.E."/>
            <person name="Bouck J.B."/>
            <person name="Sodergren E.J."/>
            <person name="Worley K.C."/>
            <person name="Rives C.M."/>
            <person name="Gorrell J.H."/>
            <person name="Metzker M.L."/>
            <person name="Naylor S.L."/>
            <person name="Kucherlapati R.S."/>
            <person name="Nelson D.L."/>
            <person name="Weinstock G.M."/>
            <person name="Sakaki Y."/>
            <person name="Fujiyama A."/>
            <person name="Hattori M."/>
            <person name="Yada T."/>
            <person name="Toyoda A."/>
            <person name="Itoh T."/>
            <person name="Kawagoe C."/>
            <person name="Watanabe H."/>
            <person name="Totoki Y."/>
            <person name="Taylor T."/>
            <person name="Weissenbach J."/>
            <person name="Heilig R."/>
            <person name="Saurin W."/>
            <person name="Artiguenave F."/>
            <person name="Brottier P."/>
            <person name="Bruls T."/>
            <person name="Pelletier E."/>
            <person name="Robert C."/>
            <person name="Wincker P."/>
            <person name="Smith D.R."/>
            <person name="Doucette-Stamm L."/>
            <person name="Rubenfield M."/>
            <person name="Weinstock K."/>
            <person name="Lee H.M."/>
            <person name="Dubois J."/>
            <person name="Rosenthal A."/>
            <person name="Platzer M."/>
            <person name="Nyakatura G."/>
            <person name="Taudien S."/>
            <person name="Rump A."/>
            <person name="Yang H."/>
            <person name="Yu J."/>
            <person name="Wang J."/>
            <person name="Huang G."/>
            <person name="Gu J."/>
            <person name="Hood L."/>
            <person name="Rowen L."/>
            <person name="Madan A."/>
            <person name="Qin S."/>
            <person name="Davis R.W."/>
            <person name="Federspiel N.A."/>
            <person name="Abola A.P."/>
            <person name="Proctor M.J."/>
            <person name="Myers R.M."/>
            <person name="Schmutz J."/>
            <person name="Dickson M."/>
            <person name="Grimwood J."/>
            <person name="Cox D.R."/>
            <person name="Olson M.V."/>
            <person name="Kaul R."/>
            <person name="Raymond C."/>
            <person name="Shimizu N."/>
            <person name="Kawasaki K."/>
            <person name="Minoshima S."/>
            <person name="Evans G.A."/>
            <person name="Athanasiou M."/>
            <person name="Schultz R."/>
            <person name="Roe B.A."/>
            <person name="Chen F."/>
            <person name="Pan H."/>
            <person name="Ramser J."/>
            <person name="Lehrach H."/>
            <person name="Reinhardt R."/>
            <person name="McCombie W.R."/>
            <person name="de la Bastide M."/>
            <person name="Dedhia N."/>
            <person name="Blocker H."/>
            <person name="Hornischer K."/>
            <person name="Nordsiek G."/>
            <person name="Agarwala R."/>
            <person name="Aravind L."/>
            <person name="Bailey J.A."/>
            <person name="Bateman A."/>
            <person name="Batzoglou S."/>
            <person name="Birney E."/>
            <person name="Bork P."/>
            <person name="Brown D.G."/>
            <person name="Burge C.B."/>
            <person name="Cerutti L."/>
            <person name="Chen H.C."/>
            <person name="Church D."/>
            <person name="Clamp M."/>
            <person name="Copley R.R."/>
            <person name="Doerks T."/>
            <person name="Eddy S.R."/>
            <person name="Eichler E.E."/>
            <person name="Furey T.S."/>
            <person name="Galagan J."/>
            <person name="Gilbert J.G."/>
            <person name="Harmon C."/>
            <person name="Hayashizaki Y."/>
            <person name="Haussler D."/>
            <person name="Hermjakob H."/>
            <person name="Hokamp K."/>
            <person name="Jang W."/>
            <person name="Johnson L.S."/>
            <person name="Jones T.A."/>
            <person name="Kasif S."/>
            <person name="Kaspryzk A."/>
            <person name="Kennedy S."/>
            <person name="Kent W.J."/>
            <person name="Kitts P."/>
            <person name="Koonin E.V."/>
            <person name="Korf I."/>
            <person name="Kulp D."/>
            <person name="Lancet D."/>
            <person name="Lowe T.M."/>
            <person name="McLysaght A."/>
            <person name="Mikkelsen T."/>
            <person name="Moran J.V."/>
            <person name="Mulder N."/>
            <person name="Pollara V.J."/>
            <person name="Ponting C.P."/>
            <person name="Schuler G."/>
            <person name="Schultz J."/>
            <person name="Slater G."/>
            <person name="Smit A.F."/>
            <person name="Stupka E."/>
            <person name="Szustakowski J."/>
            <person name="Thierry-Mieg D."/>
            <person name="Thierry-Mieg J."/>
            <person name="Wagner L."/>
            <person name="Wallis J."/>
            <person name="Wheeler R."/>
            <person name="Williams A."/>
            <person name="Wolf Y.I."/>
            <person name="Wolfe K.H."/>
            <person name="Yang S.P."/>
            <person name="Yeh R.F."/>
            <person name="Collins F."/>
            <person name="Guyer M.S."/>
            <person name="Peterson J."/>
            <person name="Felsenfeld A."/>
            <person name="Wetterstrand K.A."/>
            <person name="Patrinos A."/>
            <person name="Morgan M.J."/>
            <person name="de Jong P."/>
            <person name="Catanese J.J."/>
            <person name="Osoegawa K."/>
            <person name="Shizuya H."/>
            <person name="Choi S."/>
            <person name="Chen Y.J."/>
        </authorList>
    </citation>
    <scope>NUCLEOTIDE SEQUENCE [LARGE SCALE GENOMIC DNA]</scope>
</reference>
<proteinExistence type="evidence at protein level"/>